<dbReference type="EMBL" id="CP009515">
    <property type="protein sequence ID" value="AKB74218.1"/>
    <property type="molecule type" value="Genomic_DNA"/>
</dbReference>
<name>A0A0E3S5M3_9EURY</name>
<sequence length="68" mass="7679">MNVESSKNSGKDKITDLSSSAVTDTSFFSQRYLNPGCRRAVLKEAIQVRSRTAKKQEAIQLKSKKPYR</sequence>
<dbReference type="Proteomes" id="UP000033072">
    <property type="component" value="Chromosome"/>
</dbReference>
<proteinExistence type="predicted"/>
<accession>A0A0E3S5M3</accession>
<reference evidence="1 2" key="1">
    <citation type="submission" date="2014-07" db="EMBL/GenBank/DDBJ databases">
        <title>Methanogenic archaea and the global carbon cycle.</title>
        <authorList>
            <person name="Henriksen J.R."/>
            <person name="Luke J."/>
            <person name="Reinhart S."/>
            <person name="Benedict M.N."/>
            <person name="Youngblut N.D."/>
            <person name="Metcalf M.E."/>
            <person name="Whitaker R.J."/>
            <person name="Metcalf W.W."/>
        </authorList>
    </citation>
    <scope>NUCLEOTIDE SEQUENCE [LARGE SCALE GENOMIC DNA]</scope>
    <source>
        <strain evidence="1 2">Z-7289</strain>
    </source>
</reference>
<dbReference type="KEGG" id="mls:MSLAZ_0957"/>
<dbReference type="HOGENOM" id="CLU_2784115_0_0_2"/>
<dbReference type="PATRIC" id="fig|1434111.4.peg.1220"/>
<keyword evidence="2" id="KW-1185">Reference proteome</keyword>
<evidence type="ECO:0000313" key="1">
    <source>
        <dbReference type="EMBL" id="AKB74218.1"/>
    </source>
</evidence>
<organism evidence="1 2">
    <name type="scientific">Methanosarcina lacustris Z-7289</name>
    <dbReference type="NCBI Taxonomy" id="1434111"/>
    <lineage>
        <taxon>Archaea</taxon>
        <taxon>Methanobacteriati</taxon>
        <taxon>Methanobacteriota</taxon>
        <taxon>Stenosarchaea group</taxon>
        <taxon>Methanomicrobia</taxon>
        <taxon>Methanosarcinales</taxon>
        <taxon>Methanosarcinaceae</taxon>
        <taxon>Methanosarcina</taxon>
    </lineage>
</organism>
<dbReference type="AlphaFoldDB" id="A0A0E3S5M3"/>
<gene>
    <name evidence="1" type="ORF">MSLAZ_0957</name>
</gene>
<evidence type="ECO:0000313" key="2">
    <source>
        <dbReference type="Proteomes" id="UP000033072"/>
    </source>
</evidence>
<protein>
    <submittedName>
        <fullName evidence="1">Uncharacterized protein</fullName>
    </submittedName>
</protein>